<evidence type="ECO:0000313" key="1">
    <source>
        <dbReference type="EMBL" id="AGB49255.1"/>
    </source>
</evidence>
<dbReference type="EMBL" id="CP003362">
    <property type="protein sequence ID" value="AGB49255.1"/>
    <property type="molecule type" value="Genomic_DNA"/>
</dbReference>
<name>L0KX41_METHD</name>
<protein>
    <recommendedName>
        <fullName evidence="3">Zeta toxin</fullName>
    </recommendedName>
</protein>
<organism evidence="1 2">
    <name type="scientific">Methanomethylovorans hollandica (strain DSM 15978 / NBRC 107637 / DMS1)</name>
    <dbReference type="NCBI Taxonomy" id="867904"/>
    <lineage>
        <taxon>Archaea</taxon>
        <taxon>Methanobacteriati</taxon>
        <taxon>Methanobacteriota</taxon>
        <taxon>Stenosarchaea group</taxon>
        <taxon>Methanomicrobia</taxon>
        <taxon>Methanosarcinales</taxon>
        <taxon>Methanosarcinaceae</taxon>
        <taxon>Methanomethylovorans</taxon>
    </lineage>
</organism>
<evidence type="ECO:0008006" key="3">
    <source>
        <dbReference type="Google" id="ProtNLM"/>
    </source>
</evidence>
<dbReference type="OrthoDB" id="75417at2157"/>
<keyword evidence="2" id="KW-1185">Reference proteome</keyword>
<dbReference type="InterPro" id="IPR027417">
    <property type="entry name" value="P-loop_NTPase"/>
</dbReference>
<proteinExistence type="predicted"/>
<reference evidence="2" key="1">
    <citation type="submission" date="2012-02" db="EMBL/GenBank/DDBJ databases">
        <title>Complete sequence of chromosome of Methanomethylovorans hollandica DSM 15978.</title>
        <authorList>
            <person name="Lucas S."/>
            <person name="Copeland A."/>
            <person name="Lapidus A."/>
            <person name="Glavina del Rio T."/>
            <person name="Dalin E."/>
            <person name="Tice H."/>
            <person name="Bruce D."/>
            <person name="Goodwin L."/>
            <person name="Pitluck S."/>
            <person name="Peters L."/>
            <person name="Mikhailova N."/>
            <person name="Held B."/>
            <person name="Kyrpides N."/>
            <person name="Mavromatis K."/>
            <person name="Ivanova N."/>
            <person name="Brettin T."/>
            <person name="Detter J.C."/>
            <person name="Han C."/>
            <person name="Larimer F."/>
            <person name="Land M."/>
            <person name="Hauser L."/>
            <person name="Markowitz V."/>
            <person name="Cheng J.-F."/>
            <person name="Hugenholtz P."/>
            <person name="Woyke T."/>
            <person name="Wu D."/>
            <person name="Spring S."/>
            <person name="Schroeder M."/>
            <person name="Brambilla E."/>
            <person name="Klenk H.-P."/>
            <person name="Eisen J.A."/>
        </authorList>
    </citation>
    <scope>NUCLEOTIDE SEQUENCE [LARGE SCALE GENOMIC DNA]</scope>
    <source>
        <strain evidence="2">DSM 15978 / NBRC 107637 / DMS1</strain>
    </source>
</reference>
<dbReference type="PANTHER" id="PTHR39206:SF1">
    <property type="entry name" value="SLL8004 PROTEIN"/>
    <property type="match status" value="1"/>
</dbReference>
<dbReference type="Gene3D" id="3.40.50.300">
    <property type="entry name" value="P-loop containing nucleotide triphosphate hydrolases"/>
    <property type="match status" value="1"/>
</dbReference>
<dbReference type="PANTHER" id="PTHR39206">
    <property type="entry name" value="SLL8004 PROTEIN"/>
    <property type="match status" value="1"/>
</dbReference>
<sequence length="246" mass="28451">MHLLSQKNLCINYEADPNGSGKSTLVKQFIEDDPWLINTQLHIDPDKLNITKIIDFGKFGIQTNITEFKKHLLDSTLLPISKIDIKHIKFENNCLINDLNNPYLGSLAADFIRDKIIDLDINLFSFETVFSHGSKIEFMERAKEKGWQLYLYFISTSDSAINQGRVKERVEKGQHDVPDHKITTRYIKSNNLLYDAVKLCRRAYIFDNSNDSAVLIAEKDIDGTIQIKDENHLPQWVDKYLFSKVK</sequence>
<dbReference type="Proteomes" id="UP000010866">
    <property type="component" value="Chromosome"/>
</dbReference>
<dbReference type="KEGG" id="mhz:Metho_1017"/>
<accession>L0KX41</accession>
<gene>
    <name evidence="1" type="ordered locus">Metho_1017</name>
</gene>
<dbReference type="STRING" id="867904.Metho_1017"/>
<evidence type="ECO:0000313" key="2">
    <source>
        <dbReference type="Proteomes" id="UP000010866"/>
    </source>
</evidence>
<dbReference type="AlphaFoldDB" id="L0KX41"/>
<dbReference type="HOGENOM" id="CLU_094497_1_2_2"/>